<protein>
    <submittedName>
        <fullName evidence="1">Uncharacterized protein</fullName>
    </submittedName>
</protein>
<dbReference type="EMBL" id="JXXN02000496">
    <property type="protein sequence ID" value="THD27202.1"/>
    <property type="molecule type" value="Genomic_DNA"/>
</dbReference>
<proteinExistence type="predicted"/>
<dbReference type="AlphaFoldDB" id="A0A4E0S246"/>
<dbReference type="Proteomes" id="UP000230066">
    <property type="component" value="Unassembled WGS sequence"/>
</dbReference>
<comment type="caution">
    <text evidence="1">The sequence shown here is derived from an EMBL/GenBank/DDBJ whole genome shotgun (WGS) entry which is preliminary data.</text>
</comment>
<gene>
    <name evidence="1" type="ORF">D915_001986</name>
</gene>
<name>A0A4E0S246_FASHE</name>
<organism evidence="1 2">
    <name type="scientific">Fasciola hepatica</name>
    <name type="common">Liver fluke</name>
    <dbReference type="NCBI Taxonomy" id="6192"/>
    <lineage>
        <taxon>Eukaryota</taxon>
        <taxon>Metazoa</taxon>
        <taxon>Spiralia</taxon>
        <taxon>Lophotrochozoa</taxon>
        <taxon>Platyhelminthes</taxon>
        <taxon>Trematoda</taxon>
        <taxon>Digenea</taxon>
        <taxon>Plagiorchiida</taxon>
        <taxon>Echinostomata</taxon>
        <taxon>Echinostomatoidea</taxon>
        <taxon>Fasciolidae</taxon>
        <taxon>Fasciola</taxon>
    </lineage>
</organism>
<evidence type="ECO:0000313" key="2">
    <source>
        <dbReference type="Proteomes" id="UP000230066"/>
    </source>
</evidence>
<evidence type="ECO:0000313" key="1">
    <source>
        <dbReference type="EMBL" id="THD27202.1"/>
    </source>
</evidence>
<reference evidence="1" key="1">
    <citation type="submission" date="2019-03" db="EMBL/GenBank/DDBJ databases">
        <title>Improved annotation for the trematode Fasciola hepatica.</title>
        <authorList>
            <person name="Choi Y.-J."/>
            <person name="Martin J."/>
            <person name="Mitreva M."/>
        </authorList>
    </citation>
    <scope>NUCLEOTIDE SEQUENCE [LARGE SCALE GENOMIC DNA]</scope>
</reference>
<accession>A0A4E0S246</accession>
<sequence>MSESNKKTQEKVNNYTKIVNRAMMQSQKALNITRKVPRKTYEEITVLLRVYTRTLKKTMSQSKSVLKHLKCPVESKRPEAFRNRLEKARAEARKAMMEKQNLARIEAQKGRIAG</sequence>
<keyword evidence="2" id="KW-1185">Reference proteome</keyword>